<feature type="region of interest" description="Disordered" evidence="8">
    <location>
        <begin position="369"/>
        <end position="399"/>
    </location>
</feature>
<keyword evidence="3" id="KW-0227">DNA damage</keyword>
<dbReference type="Proteomes" id="UP000803884">
    <property type="component" value="Unassembled WGS sequence"/>
</dbReference>
<dbReference type="GO" id="GO:0033557">
    <property type="term" value="C:Slx1-Slx4 complex"/>
    <property type="evidence" value="ECO:0007669"/>
    <property type="project" value="InterPro"/>
</dbReference>
<dbReference type="AlphaFoldDB" id="A0AB34L1W5"/>
<proteinExistence type="inferred from homology"/>
<evidence type="ECO:0000313" key="10">
    <source>
        <dbReference type="Proteomes" id="UP000803884"/>
    </source>
</evidence>
<evidence type="ECO:0000256" key="3">
    <source>
        <dbReference type="ARBA" id="ARBA00022763"/>
    </source>
</evidence>
<evidence type="ECO:0000256" key="8">
    <source>
        <dbReference type="SAM" id="MobiDB-lite"/>
    </source>
</evidence>
<feature type="region of interest" description="Disordered" evidence="8">
    <location>
        <begin position="1"/>
        <end position="71"/>
    </location>
</feature>
<feature type="compositionally biased region" description="Polar residues" evidence="8">
    <location>
        <begin position="844"/>
        <end position="855"/>
    </location>
</feature>
<feature type="compositionally biased region" description="Basic and acidic residues" evidence="8">
    <location>
        <begin position="524"/>
        <end position="535"/>
    </location>
</feature>
<feature type="compositionally biased region" description="Polar residues" evidence="8">
    <location>
        <begin position="86"/>
        <end position="95"/>
    </location>
</feature>
<feature type="region of interest" description="Disordered" evidence="8">
    <location>
        <begin position="843"/>
        <end position="1026"/>
    </location>
</feature>
<reference evidence="9 10" key="1">
    <citation type="journal article" date="2020" name="Microbiol. Resour. Announc.">
        <title>Draft Genome Sequence of a Cladosporium Species Isolated from the Mesophotic Ascidian Didemnum maculosum.</title>
        <authorList>
            <person name="Gioti A."/>
            <person name="Siaperas R."/>
            <person name="Nikolaivits E."/>
            <person name="Le Goff G."/>
            <person name="Ouazzani J."/>
            <person name="Kotoulas G."/>
            <person name="Topakas E."/>
        </authorList>
    </citation>
    <scope>NUCLEOTIDE SEQUENCE [LARGE SCALE GENOMIC DNA]</scope>
    <source>
        <strain evidence="9 10">TM138-S3</strain>
    </source>
</reference>
<evidence type="ECO:0000256" key="2">
    <source>
        <dbReference type="ARBA" id="ARBA00006661"/>
    </source>
</evidence>
<sequence>MAAQIPVTIDSSPPNDAYRIPSITPDGIRQGASTESLPRSSPQLLSPSAFVRPRTQALKSGSRAQKVPTGANAGFSTAASIWKLQSNHQDIQSNRGLHGDETVAVEDKPESEKRKTRTKASGKLSRPTKTTEAQKDTSSTPRNLQEHPPAQVDASQQPAIGAAIEIPESHKDPDARYSNGLDPNFPYMSPVEQSSDTLATSFKHNAPSTELPVTNQRRKRAPTDYLPGEKLAQKKPRKSQTKSEAIVLDSDEPEIMLDEAQADDGRAAKKPNNPRPADSSPKPVRTLSSRSSKPNAIAVHKREATEITESVPLPVKHSAETSAYFAQQELAVPLDQPSPSSPPMAVEQLDNLKAIGCVCVDDVIENSEANNAQDVPGPAPRRRRSWTPLQDSHGGYSAHSIPAVDCSLDDRIGHIEFSEMLGNFSYLDPKAVAAPDPASDNGIKKSSVTAAENRRPTISKPTTESGAKPASKKKPKAPKKPQTITSLATAAYQPMLQAEIAQSTVSEFFAPRKEREISMANGAGEHEKAVEEPAKAKKPRKSRAKAETAEGDLATTKKQSKSRTMTKSKVKFNPADHQLPLYSPTQARRQMRSQEFLFGTSSQLAAEESPDFIREVQHAIRQSETTSGLLDGSQVFTQVEVSPQSVEKSYSRVATAPHGTCLSVEQATRELWCASARDETGSKLIQEAKDKSDDNALAQAQLDMSPMGRPELPQESPIDLCNGRSSNLPPGESPASPLERVDQTEGTEASRGQAEKPALVAQASVHEERCAPQGTEWVFLPSDDSEFLPHDPIPKSGNQPAAYTSLGSMNRPALQPLDANLNILIHDLGTKSPTRLERRPFSTAAVTSEGHQPSLQPLKPAYDLSLVAPKRGRGRPRKEGSADRTSLTSPARGRGRPRKQSLTGSASKTSPVRPRGRPPKEHSTEKETTPKRPVGRPRKHPVSTTPPRKPSKERSPQHSISASQLALRKEWTNIDDISDSDSRKTPSPRRRRASSTPPFVRPLDFEGRQSTSVKSKGSTSSGGMKATDTEWPAVQAVIYPEITQTIKSTPPSTDLKDPSWHEKILLYHPIVLEDLTAWLNMQGLRTHVQRLKPKVKQRGRKKKDAPPEVDEWETIEDELKAWMVQKWCEDHSICCLWKDGLRGGVKARY</sequence>
<feature type="compositionally biased region" description="Basic residues" evidence="8">
    <location>
        <begin position="558"/>
        <end position="570"/>
    </location>
</feature>
<keyword evidence="6" id="KW-0539">Nucleus</keyword>
<keyword evidence="5" id="KW-0234">DNA repair</keyword>
<evidence type="ECO:0000256" key="4">
    <source>
        <dbReference type="ARBA" id="ARBA00023172"/>
    </source>
</evidence>
<comment type="subcellular location">
    <subcellularLocation>
        <location evidence="1">Nucleus</location>
    </subcellularLocation>
</comment>
<feature type="compositionally biased region" description="Polar residues" evidence="8">
    <location>
        <begin position="127"/>
        <end position="143"/>
    </location>
</feature>
<evidence type="ECO:0000256" key="6">
    <source>
        <dbReference type="ARBA" id="ARBA00023242"/>
    </source>
</evidence>
<organism evidence="9 10">
    <name type="scientific">Cladosporium halotolerans</name>
    <dbReference type="NCBI Taxonomy" id="1052096"/>
    <lineage>
        <taxon>Eukaryota</taxon>
        <taxon>Fungi</taxon>
        <taxon>Dikarya</taxon>
        <taxon>Ascomycota</taxon>
        <taxon>Pezizomycotina</taxon>
        <taxon>Dothideomycetes</taxon>
        <taxon>Dothideomycetidae</taxon>
        <taxon>Cladosporiales</taxon>
        <taxon>Cladosporiaceae</taxon>
        <taxon>Cladosporium</taxon>
    </lineage>
</organism>
<feature type="compositionally biased region" description="Basic and acidic residues" evidence="8">
    <location>
        <begin position="97"/>
        <end position="113"/>
    </location>
</feature>
<dbReference type="GO" id="GO:0006260">
    <property type="term" value="P:DNA replication"/>
    <property type="evidence" value="ECO:0007669"/>
    <property type="project" value="InterPro"/>
</dbReference>
<dbReference type="EMBL" id="JAAQHG020000001">
    <property type="protein sequence ID" value="KAL1591222.1"/>
    <property type="molecule type" value="Genomic_DNA"/>
</dbReference>
<dbReference type="RefSeq" id="XP_069234327.1">
    <property type="nucleotide sequence ID" value="XM_069369110.1"/>
</dbReference>
<comment type="caution">
    <text evidence="9">The sequence shown here is derived from an EMBL/GenBank/DDBJ whole genome shotgun (WGS) entry which is preliminary data.</text>
</comment>
<protein>
    <recommendedName>
        <fullName evidence="7">Structure-specific endonuclease subunit SLX4</fullName>
    </recommendedName>
</protein>
<feature type="compositionally biased region" description="Polar residues" evidence="8">
    <location>
        <begin position="191"/>
        <end position="215"/>
    </location>
</feature>
<evidence type="ECO:0000256" key="5">
    <source>
        <dbReference type="ARBA" id="ARBA00023204"/>
    </source>
</evidence>
<feature type="compositionally biased region" description="Polar residues" evidence="8">
    <location>
        <begin position="900"/>
        <end position="910"/>
    </location>
</feature>
<dbReference type="PRINTS" id="PR00929">
    <property type="entry name" value="ATHOOK"/>
</dbReference>
<dbReference type="GO" id="GO:0006281">
    <property type="term" value="P:DNA repair"/>
    <property type="evidence" value="ECO:0007669"/>
    <property type="project" value="UniProtKB-KW"/>
</dbReference>
<dbReference type="GO" id="GO:0006310">
    <property type="term" value="P:DNA recombination"/>
    <property type="evidence" value="ECO:0007669"/>
    <property type="project" value="UniProtKB-KW"/>
</dbReference>
<comment type="similarity">
    <text evidence="2">Belongs to the SLX4 family.</text>
</comment>
<evidence type="ECO:0000256" key="1">
    <source>
        <dbReference type="ARBA" id="ARBA00004123"/>
    </source>
</evidence>
<feature type="region of interest" description="Disordered" evidence="8">
    <location>
        <begin position="86"/>
        <end position="305"/>
    </location>
</feature>
<feature type="region of interest" description="Disordered" evidence="8">
    <location>
        <begin position="434"/>
        <end position="483"/>
    </location>
</feature>
<evidence type="ECO:0000313" key="9">
    <source>
        <dbReference type="EMBL" id="KAL1591222.1"/>
    </source>
</evidence>
<feature type="region of interest" description="Disordered" evidence="8">
    <location>
        <begin position="520"/>
        <end position="584"/>
    </location>
</feature>
<feature type="compositionally biased region" description="Low complexity" evidence="8">
    <location>
        <begin position="1010"/>
        <end position="1026"/>
    </location>
</feature>
<dbReference type="GeneID" id="96001948"/>
<evidence type="ECO:0000256" key="7">
    <source>
        <dbReference type="ARBA" id="ARBA00029496"/>
    </source>
</evidence>
<feature type="compositionally biased region" description="Low complexity" evidence="8">
    <location>
        <begin position="36"/>
        <end position="48"/>
    </location>
</feature>
<dbReference type="GO" id="GO:0003677">
    <property type="term" value="F:DNA binding"/>
    <property type="evidence" value="ECO:0007669"/>
    <property type="project" value="InterPro"/>
</dbReference>
<accession>A0AB34L1W5</accession>
<feature type="compositionally biased region" description="Acidic residues" evidence="8">
    <location>
        <begin position="249"/>
        <end position="262"/>
    </location>
</feature>
<keyword evidence="10" id="KW-1185">Reference proteome</keyword>
<name>A0AB34L1W5_9PEZI</name>
<keyword evidence="4" id="KW-0233">DNA recombination</keyword>
<dbReference type="Pfam" id="PF09494">
    <property type="entry name" value="Slx4"/>
    <property type="match status" value="1"/>
</dbReference>
<dbReference type="InterPro" id="IPR017956">
    <property type="entry name" value="AT_hook_DNA-bd_motif"/>
</dbReference>
<dbReference type="InterPro" id="IPR018574">
    <property type="entry name" value="Structure-sp_endonuc_su_Slx4"/>
</dbReference>
<dbReference type="SMART" id="SM00384">
    <property type="entry name" value="AT_hook"/>
    <property type="match status" value="5"/>
</dbReference>
<feature type="compositionally biased region" description="Basic residues" evidence="8">
    <location>
        <begin position="470"/>
        <end position="479"/>
    </location>
</feature>
<feature type="region of interest" description="Disordered" evidence="8">
    <location>
        <begin position="705"/>
        <end position="758"/>
    </location>
</feature>
<feature type="compositionally biased region" description="Basic and acidic residues" evidence="8">
    <location>
        <begin position="918"/>
        <end position="930"/>
    </location>
</feature>
<gene>
    <name evidence="9" type="ORF">WHR41_00504</name>
</gene>